<keyword evidence="6 12" id="KW-0408">Iron</keyword>
<feature type="binding site" evidence="12">
    <location>
        <position position="312"/>
    </location>
    <ligand>
        <name>[4Fe-4S] cluster</name>
        <dbReference type="ChEBI" id="CHEBI:49883"/>
        <label>2</label>
        <note>4Fe-4S-substrate</note>
    </ligand>
</feature>
<dbReference type="InterPro" id="IPR007197">
    <property type="entry name" value="rSAM"/>
</dbReference>
<dbReference type="SMART" id="SM00729">
    <property type="entry name" value="Elp3"/>
    <property type="match status" value="1"/>
</dbReference>
<keyword evidence="3 12" id="KW-0949">S-adenosyl-L-methionine</keyword>
<feature type="binding site" evidence="12">
    <location>
        <position position="80"/>
    </location>
    <ligand>
        <name>[4Fe-4S] cluster</name>
        <dbReference type="ChEBI" id="CHEBI:49883"/>
        <label>1</label>
        <note>4Fe-4S-S-AdoMet</note>
    </ligand>
</feature>
<dbReference type="InterPro" id="IPR010505">
    <property type="entry name" value="MoaA_twitch"/>
</dbReference>
<dbReference type="HAMAP" id="MF_01225_B">
    <property type="entry name" value="MoaA_B"/>
    <property type="match status" value="1"/>
</dbReference>
<evidence type="ECO:0000256" key="4">
    <source>
        <dbReference type="ARBA" id="ARBA00022723"/>
    </source>
</evidence>
<dbReference type="PROSITE" id="PS01305">
    <property type="entry name" value="MOAA_NIFB_PQQE"/>
    <property type="match status" value="1"/>
</dbReference>
<proteinExistence type="inferred from homology"/>
<dbReference type="InterPro" id="IPR050105">
    <property type="entry name" value="MoCo_biosynth_MoaA/MoaC"/>
</dbReference>
<sequence length="395" mass="43801">MPGVAHRRRWPCRRSYPMTRVFHPALSGPEQSRYQITDVASVSRSGLCINESPIRDRCGRTMGDLRLSVIDQCNLRCRYCMPEAEYAWLPRADLLSVDEISLIVDAFIAVGVDKIRLTGGEPLIRSDLAAIIEVISAKVGDGSGLQDLAITTNGVLLADQARKLKSAGMRRITISLDTLRPDRFKAISQRGTHYKVIEGIEAVAAAGFTDTKLDSVVIRGFNDDELSDLIEFARNVNAEVRFIEYMDVGGATQWSMDTVFTKAQMLSTLGKKYGPIAALPKYDSAPANRYRLPDGTTFGIIASTTEPFCATCDRSRLTADGIWLHCLYALSGINLRESVRAGASANDVVQILQRGWRDRANRGAEQRLAQRTRQVFLPVSRLKRDPHLEMHTRGG</sequence>
<keyword evidence="7 12" id="KW-0411">Iron-sulfur</keyword>
<dbReference type="InterPro" id="IPR013483">
    <property type="entry name" value="MoaA"/>
</dbReference>
<dbReference type="AlphaFoldDB" id="A0A9P2HBL0"/>
<evidence type="ECO:0000256" key="8">
    <source>
        <dbReference type="ARBA" id="ARBA00023134"/>
    </source>
</evidence>
<evidence type="ECO:0000313" key="15">
    <source>
        <dbReference type="Proteomes" id="UP000005088"/>
    </source>
</evidence>
<feature type="binding site" evidence="12">
    <location>
        <position position="120"/>
    </location>
    <ligand>
        <name>S-adenosyl-L-methionine</name>
        <dbReference type="ChEBI" id="CHEBI:59789"/>
    </ligand>
</feature>
<keyword evidence="8 12" id="KW-0342">GTP-binding</keyword>
<evidence type="ECO:0000313" key="14">
    <source>
        <dbReference type="EMBL" id="EFD45059.2"/>
    </source>
</evidence>
<evidence type="ECO:0000256" key="7">
    <source>
        <dbReference type="ARBA" id="ARBA00023014"/>
    </source>
</evidence>
<feature type="binding site" evidence="12">
    <location>
        <position position="151"/>
    </location>
    <ligand>
        <name>GTP</name>
        <dbReference type="ChEBI" id="CHEBI:37565"/>
    </ligand>
</feature>
<dbReference type="SFLD" id="SFLDS00029">
    <property type="entry name" value="Radical_SAM"/>
    <property type="match status" value="1"/>
</dbReference>
<feature type="domain" description="Radical SAM core" evidence="13">
    <location>
        <begin position="57"/>
        <end position="276"/>
    </location>
</feature>
<dbReference type="GO" id="GO:0005525">
    <property type="term" value="F:GTP binding"/>
    <property type="evidence" value="ECO:0007669"/>
    <property type="project" value="UniProtKB-UniRule"/>
</dbReference>
<gene>
    <name evidence="12" type="primary">moaA</name>
    <name evidence="14" type="ORF">TBOG_03894</name>
</gene>
<dbReference type="SFLD" id="SFLDG01383">
    <property type="entry name" value="cyclic_pyranopterin_phosphate"/>
    <property type="match status" value="1"/>
</dbReference>
<evidence type="ECO:0000256" key="5">
    <source>
        <dbReference type="ARBA" id="ARBA00022741"/>
    </source>
</evidence>
<reference evidence="15" key="1">
    <citation type="submission" date="2009-03" db="EMBL/GenBank/DDBJ databases">
        <title>The Genome Sequence of Mycobacterium africanum strain K85 (originally listed here as Mycobacterium tuberculosis).</title>
        <authorList>
            <consortium name="The Broad Institute Genome Sequencing Platform"/>
            <person name="Small P."/>
            <person name="Gagneaux S."/>
            <person name="Hopewell P."/>
            <person name="Young S.K."/>
            <person name="Kodira C.D."/>
            <person name="Zeng Q."/>
            <person name="Koehrsen M."/>
            <person name="Alvarado L."/>
            <person name="Berlin A."/>
            <person name="Borenstein D."/>
            <person name="Chen Z."/>
            <person name="Engels R."/>
            <person name="Freedman E."/>
            <person name="Gellesch M."/>
            <person name="Goldberg J."/>
            <person name="Griggs A."/>
            <person name="Gujja S."/>
            <person name="Heiman D."/>
            <person name="Hepburn T."/>
            <person name="Howarth C."/>
            <person name="Jen D."/>
            <person name="Larson L."/>
            <person name="Lewis B."/>
            <person name="Mehta T."/>
            <person name="Park D."/>
            <person name="Pearson M."/>
            <person name="Roberts A."/>
            <person name="Saif S."/>
            <person name="Shea T."/>
            <person name="Shenoy N."/>
            <person name="Sisk P."/>
            <person name="Stolte C."/>
            <person name="Sykes S."/>
            <person name="Walk T."/>
            <person name="White J."/>
            <person name="Yandava C."/>
            <person name="Nusbaum C."/>
            <person name="Galagan J."/>
            <person name="Birren B."/>
        </authorList>
    </citation>
    <scope>NUCLEOTIDE SEQUENCE [LARGE SCALE GENOMIC DNA]</scope>
    <source>
        <strain evidence="15">K85</strain>
    </source>
</reference>
<dbReference type="SUPFAM" id="SSF102114">
    <property type="entry name" value="Radical SAM enzymes"/>
    <property type="match status" value="1"/>
</dbReference>
<dbReference type="CDD" id="cd21117">
    <property type="entry name" value="Twitch_MoaA"/>
    <property type="match status" value="1"/>
</dbReference>
<evidence type="ECO:0000256" key="10">
    <source>
        <dbReference type="ARBA" id="ARBA00023239"/>
    </source>
</evidence>
<evidence type="ECO:0000256" key="12">
    <source>
        <dbReference type="HAMAP-Rule" id="MF_01225"/>
    </source>
</evidence>
<accession>A0A9P2HBL0</accession>
<dbReference type="NCBIfam" id="TIGR02666">
    <property type="entry name" value="moaA"/>
    <property type="match status" value="1"/>
</dbReference>
<dbReference type="GO" id="GO:0061799">
    <property type="term" value="F:cyclic pyranopterin monophosphate synthase activity"/>
    <property type="evidence" value="ECO:0007669"/>
    <property type="project" value="TreeGrafter"/>
</dbReference>
<feature type="binding site" evidence="12">
    <location>
        <position position="116"/>
    </location>
    <ligand>
        <name>GTP</name>
        <dbReference type="ChEBI" id="CHEBI:37565"/>
    </ligand>
</feature>
<dbReference type="Gene3D" id="3.20.20.70">
    <property type="entry name" value="Aldolase class I"/>
    <property type="match status" value="1"/>
</dbReference>
<dbReference type="GO" id="GO:0061798">
    <property type="term" value="F:GTP 3',8'-cyclase activity"/>
    <property type="evidence" value="ECO:0007669"/>
    <property type="project" value="UniProtKB-UniRule"/>
</dbReference>
<comment type="subunit">
    <text evidence="12">Monomer and homodimer.</text>
</comment>
<feature type="binding site" evidence="12">
    <location>
        <position position="77"/>
    </location>
    <ligand>
        <name>[4Fe-4S] cluster</name>
        <dbReference type="ChEBI" id="CHEBI:49883"/>
        <label>1</label>
        <note>4Fe-4S-S-AdoMet</note>
    </ligand>
</feature>
<feature type="binding site" evidence="12">
    <location>
        <position position="66"/>
    </location>
    <ligand>
        <name>GTP</name>
        <dbReference type="ChEBI" id="CHEBI:37565"/>
    </ligand>
</feature>
<evidence type="ECO:0000256" key="11">
    <source>
        <dbReference type="ARBA" id="ARBA00048697"/>
    </source>
</evidence>
<dbReference type="EC" id="4.1.99.22" evidence="1 12"/>
<dbReference type="SFLD" id="SFLDG01067">
    <property type="entry name" value="SPASM/twitch_domain_containing"/>
    <property type="match status" value="1"/>
</dbReference>
<comment type="cofactor">
    <cofactor evidence="12">
        <name>[4Fe-4S] cluster</name>
        <dbReference type="ChEBI" id="CHEBI:49883"/>
    </cofactor>
    <text evidence="12">Binds 2 [4Fe-4S] clusters. Binds 1 [4Fe-4S] cluster coordinated with 3 cysteines and an exchangeable S-adenosyl-L-methionine and 1 [4Fe-4S] cluster coordinated with 3 cysteines and the GTP-derived substrate.</text>
</comment>
<comment type="pathway">
    <text evidence="12">Cofactor biosynthesis; molybdopterin biosynthesis.</text>
</comment>
<dbReference type="InterPro" id="IPR013785">
    <property type="entry name" value="Aldolase_TIM"/>
</dbReference>
<feature type="binding site" evidence="12">
    <location>
        <position position="73"/>
    </location>
    <ligand>
        <name>[4Fe-4S] cluster</name>
        <dbReference type="ChEBI" id="CHEBI:49883"/>
        <label>1</label>
        <note>4Fe-4S-S-AdoMet</note>
    </ligand>
</feature>
<organism evidence="14 15">
    <name type="scientific">Mycobacterium tuberculosis variant africanum K85</name>
    <dbReference type="NCBI Taxonomy" id="611304"/>
    <lineage>
        <taxon>Bacteria</taxon>
        <taxon>Bacillati</taxon>
        <taxon>Actinomycetota</taxon>
        <taxon>Actinomycetes</taxon>
        <taxon>Mycobacteriales</taxon>
        <taxon>Mycobacteriaceae</taxon>
        <taxon>Mycobacterium</taxon>
        <taxon>Mycobacterium tuberculosis complex</taxon>
    </lineage>
</organism>
<evidence type="ECO:0000259" key="13">
    <source>
        <dbReference type="PROSITE" id="PS51918"/>
    </source>
</evidence>
<feature type="binding site" evidence="12">
    <location>
        <position position="309"/>
    </location>
    <ligand>
        <name>[4Fe-4S] cluster</name>
        <dbReference type="ChEBI" id="CHEBI:49883"/>
        <label>2</label>
        <note>4Fe-4S-substrate</note>
    </ligand>
</feature>
<dbReference type="SFLD" id="SFLDG01386">
    <property type="entry name" value="main_SPASM_domain-containing"/>
    <property type="match status" value="1"/>
</dbReference>
<dbReference type="Pfam" id="PF04055">
    <property type="entry name" value="Radical_SAM"/>
    <property type="match status" value="1"/>
</dbReference>
<dbReference type="InterPro" id="IPR006638">
    <property type="entry name" value="Elp3/MiaA/NifB-like_rSAM"/>
</dbReference>
<feature type="binding site" evidence="12">
    <location>
        <position position="326"/>
    </location>
    <ligand>
        <name>[4Fe-4S] cluster</name>
        <dbReference type="ChEBI" id="CHEBI:49883"/>
        <label>2</label>
        <note>4Fe-4S-substrate</note>
    </ligand>
</feature>
<keyword evidence="2 12" id="KW-0004">4Fe-4S</keyword>
<keyword evidence="9 12" id="KW-0501">Molybdenum cofactor biosynthesis</keyword>
<feature type="binding site" evidence="12">
    <location>
        <position position="246"/>
    </location>
    <ligand>
        <name>S-adenosyl-L-methionine</name>
        <dbReference type="ChEBI" id="CHEBI:59789"/>
    </ligand>
</feature>
<dbReference type="InterPro" id="IPR000385">
    <property type="entry name" value="MoaA_NifB_PqqE_Fe-S-bd_CS"/>
</dbReference>
<evidence type="ECO:0000256" key="1">
    <source>
        <dbReference type="ARBA" id="ARBA00012167"/>
    </source>
</evidence>
<dbReference type="PANTHER" id="PTHR22960:SF0">
    <property type="entry name" value="MOLYBDENUM COFACTOR BIOSYNTHESIS PROTEIN 1"/>
    <property type="match status" value="1"/>
</dbReference>
<dbReference type="PANTHER" id="PTHR22960">
    <property type="entry name" value="MOLYBDOPTERIN COFACTOR SYNTHESIS PROTEIN A"/>
    <property type="match status" value="1"/>
</dbReference>
<comment type="catalytic activity">
    <reaction evidence="11 12">
        <text>GTP + AH2 + S-adenosyl-L-methionine = (8S)-3',8-cyclo-7,8-dihydroguanosine 5'-triphosphate + 5'-deoxyadenosine + L-methionine + A + H(+)</text>
        <dbReference type="Rhea" id="RHEA:49576"/>
        <dbReference type="ChEBI" id="CHEBI:13193"/>
        <dbReference type="ChEBI" id="CHEBI:15378"/>
        <dbReference type="ChEBI" id="CHEBI:17319"/>
        <dbReference type="ChEBI" id="CHEBI:17499"/>
        <dbReference type="ChEBI" id="CHEBI:37565"/>
        <dbReference type="ChEBI" id="CHEBI:57844"/>
        <dbReference type="ChEBI" id="CHEBI:59789"/>
        <dbReference type="ChEBI" id="CHEBI:131766"/>
        <dbReference type="EC" id="4.1.99.22"/>
    </reaction>
</comment>
<keyword evidence="5 12" id="KW-0547">Nucleotide-binding</keyword>
<evidence type="ECO:0000256" key="3">
    <source>
        <dbReference type="ARBA" id="ARBA00022691"/>
    </source>
</evidence>
<dbReference type="GO" id="GO:0046872">
    <property type="term" value="F:metal ion binding"/>
    <property type="evidence" value="ECO:0007669"/>
    <property type="project" value="UniProtKB-KW"/>
</dbReference>
<dbReference type="GO" id="GO:0051539">
    <property type="term" value="F:4 iron, 4 sulfur cluster binding"/>
    <property type="evidence" value="ECO:0007669"/>
    <property type="project" value="UniProtKB-UniRule"/>
</dbReference>
<evidence type="ECO:0000256" key="6">
    <source>
        <dbReference type="ARBA" id="ARBA00023004"/>
    </source>
</evidence>
<feature type="binding site" evidence="12">
    <location>
        <position position="79"/>
    </location>
    <ligand>
        <name>S-adenosyl-L-methionine</name>
        <dbReference type="ChEBI" id="CHEBI:59789"/>
    </ligand>
</feature>
<feature type="binding site" evidence="12">
    <location>
        <position position="212"/>
    </location>
    <ligand>
        <name>GTP</name>
        <dbReference type="ChEBI" id="CHEBI:37565"/>
    </ligand>
</feature>
<evidence type="ECO:0000256" key="9">
    <source>
        <dbReference type="ARBA" id="ARBA00023150"/>
    </source>
</evidence>
<feature type="binding site" evidence="12">
    <location>
        <position position="175"/>
    </location>
    <ligand>
        <name>S-adenosyl-L-methionine</name>
        <dbReference type="ChEBI" id="CHEBI:59789"/>
    </ligand>
</feature>
<dbReference type="InterPro" id="IPR058240">
    <property type="entry name" value="rSAM_sf"/>
</dbReference>
<dbReference type="InterPro" id="IPR040064">
    <property type="entry name" value="MoaA-like"/>
</dbReference>
<dbReference type="PROSITE" id="PS51918">
    <property type="entry name" value="RADICAL_SAM"/>
    <property type="match status" value="1"/>
</dbReference>
<comment type="similarity">
    <text evidence="12">Belongs to the radical SAM superfamily. MoaA family.</text>
</comment>
<dbReference type="GO" id="GO:1904047">
    <property type="term" value="F:S-adenosyl-L-methionine binding"/>
    <property type="evidence" value="ECO:0007669"/>
    <property type="project" value="UniProtKB-UniRule"/>
</dbReference>
<dbReference type="Pfam" id="PF06463">
    <property type="entry name" value="Mob_synth_C"/>
    <property type="match status" value="1"/>
</dbReference>
<dbReference type="CDD" id="cd01335">
    <property type="entry name" value="Radical_SAM"/>
    <property type="match status" value="1"/>
</dbReference>
<feature type="binding site" evidence="12">
    <location>
        <begin position="314"/>
        <end position="316"/>
    </location>
    <ligand>
        <name>GTP</name>
        <dbReference type="ChEBI" id="CHEBI:37565"/>
    </ligand>
</feature>
<protein>
    <recommendedName>
        <fullName evidence="1 12">GTP 3',8-cyclase</fullName>
        <ecNumber evidence="1 12">4.1.99.22</ecNumber>
    </recommendedName>
    <alternativeName>
        <fullName evidence="12">Molybdenum cofactor biosynthesis protein A</fullName>
    </alternativeName>
</protein>
<keyword evidence="10 12" id="KW-0456">Lyase</keyword>
<evidence type="ECO:0000256" key="2">
    <source>
        <dbReference type="ARBA" id="ARBA00022485"/>
    </source>
</evidence>
<comment type="function">
    <text evidence="12">Catalyzes the cyclization of GTP to (8S)-3',8-cyclo-7,8-dihydroguanosine 5'-triphosphate.</text>
</comment>
<dbReference type="Proteomes" id="UP000005088">
    <property type="component" value="Unassembled WGS sequence"/>
</dbReference>
<name>A0A9P2HBL0_MYCTX</name>
<keyword evidence="4 12" id="KW-0479">Metal-binding</keyword>
<dbReference type="GO" id="GO:0006777">
    <property type="term" value="P:Mo-molybdopterin cofactor biosynthetic process"/>
    <property type="evidence" value="ECO:0007669"/>
    <property type="project" value="UniProtKB-UniRule"/>
</dbReference>
<dbReference type="EMBL" id="GG663503">
    <property type="protein sequence ID" value="EFD45059.2"/>
    <property type="molecule type" value="Genomic_DNA"/>
</dbReference>